<dbReference type="AlphaFoldDB" id="A0AAE0WF83"/>
<dbReference type="SMART" id="SM00225">
    <property type="entry name" value="BTB"/>
    <property type="match status" value="1"/>
</dbReference>
<dbReference type="PROSITE" id="PS50097">
    <property type="entry name" value="BTB"/>
    <property type="match status" value="1"/>
</dbReference>
<sequence>MCTMEKVFINPYHSSSLLHSISKLWKEEKFFDAKIEIGKHVFKVHKLVLVASSPRFLQVAENLTQDGRLDVQLPADTDLNSMKLFITYLYEGVIKLTNSNLKFIEKIAALFQVTKLLQFCEEFKIHVQREEHNAKKRKLSKPIICQCPSCMADNSETGQPCDSARVMERLRHKINVHSKKEAAVVIDSDGDHSSVDECINQIKKSLVKDGLSPLAHDTPSSMGQKVVQSSSKRRRSSRVPKRKQLSEDFCDNLDAPLFMEEDGEEEEEEEDSDNHSTDETVDDIYNPSDEDADDFEEEISNVKMKKTDPNLKKTRKVMSKVEHYSQQNKLKVSSDILTGNALRVESAAAWQSSESTLRRENLTKCKQQGELNQQEDCSIKEQHKEIKIEPLNTNLEQSVSVQSSSQHDKPALRSLLTGPSLVKSRDVTIKKPFTSFRYGPQTCENPSEIAKSSTKPNISDSKEICQDSEPNQDNENVEDFVVRKVKEEPLDSISDSYETAEPIIYSASQTDLKSISTSDNGHSAKEAVYRGVNQSLHEKDGGQVHAQVMEHSRRQDLDNGSCADNQTTSIKSEPISSEENTDIRVSEMFSPNPTIFTSMNPHQQISHSEPHPVTLITAAGQKFDLLPLRQQDVAKTQKAKYFFQD</sequence>
<feature type="region of interest" description="Disordered" evidence="1">
    <location>
        <begin position="553"/>
        <end position="581"/>
    </location>
</feature>
<dbReference type="InterPro" id="IPR000210">
    <property type="entry name" value="BTB/POZ_dom"/>
</dbReference>
<dbReference type="PANTHER" id="PTHR45632">
    <property type="entry name" value="LD33804P"/>
    <property type="match status" value="1"/>
</dbReference>
<dbReference type="InterPro" id="IPR011333">
    <property type="entry name" value="SKP1/BTB/POZ_sf"/>
</dbReference>
<protein>
    <recommendedName>
        <fullName evidence="2">BTB domain-containing protein</fullName>
    </recommendedName>
</protein>
<reference evidence="3" key="3">
    <citation type="submission" date="2023-05" db="EMBL/GenBank/DDBJ databases">
        <authorList>
            <person name="Smith C.H."/>
        </authorList>
    </citation>
    <scope>NUCLEOTIDE SEQUENCE</scope>
    <source>
        <strain evidence="3">CHS0354</strain>
        <tissue evidence="3">Mantle</tissue>
    </source>
</reference>
<dbReference type="Proteomes" id="UP001195483">
    <property type="component" value="Unassembled WGS sequence"/>
</dbReference>
<feature type="compositionally biased region" description="Polar residues" evidence="1">
    <location>
        <begin position="443"/>
        <end position="459"/>
    </location>
</feature>
<gene>
    <name evidence="3" type="ORF">CHS0354_021284</name>
</gene>
<feature type="compositionally biased region" description="Acidic residues" evidence="1">
    <location>
        <begin position="259"/>
        <end position="272"/>
    </location>
</feature>
<accession>A0AAE0WF83</accession>
<comment type="caution">
    <text evidence="3">The sequence shown here is derived from an EMBL/GenBank/DDBJ whole genome shotgun (WGS) entry which is preliminary data.</text>
</comment>
<name>A0AAE0WF83_9BIVA</name>
<feature type="region of interest" description="Disordered" evidence="1">
    <location>
        <begin position="397"/>
        <end position="417"/>
    </location>
</feature>
<feature type="compositionally biased region" description="Polar residues" evidence="1">
    <location>
        <begin position="562"/>
        <end position="578"/>
    </location>
</feature>
<feature type="region of interest" description="Disordered" evidence="1">
    <location>
        <begin position="443"/>
        <end position="478"/>
    </location>
</feature>
<reference evidence="3" key="2">
    <citation type="journal article" date="2021" name="Genome Biol. Evol.">
        <title>Developing a high-quality reference genome for a parasitic bivalve with doubly uniparental inheritance (Bivalvia: Unionida).</title>
        <authorList>
            <person name="Smith C.H."/>
        </authorList>
    </citation>
    <scope>NUCLEOTIDE SEQUENCE</scope>
    <source>
        <strain evidence="3">CHS0354</strain>
        <tissue evidence="3">Mantle</tissue>
    </source>
</reference>
<proteinExistence type="predicted"/>
<feature type="domain" description="BTB" evidence="2">
    <location>
        <begin position="31"/>
        <end position="98"/>
    </location>
</feature>
<reference evidence="3" key="1">
    <citation type="journal article" date="2021" name="Genome Biol. Evol.">
        <title>A High-Quality Reference Genome for a Parasitic Bivalve with Doubly Uniparental Inheritance (Bivalvia: Unionida).</title>
        <authorList>
            <person name="Smith C.H."/>
        </authorList>
    </citation>
    <scope>NUCLEOTIDE SEQUENCE</scope>
    <source>
        <strain evidence="3">CHS0354</strain>
    </source>
</reference>
<evidence type="ECO:0000259" key="2">
    <source>
        <dbReference type="PROSITE" id="PS50097"/>
    </source>
</evidence>
<dbReference type="SUPFAM" id="SSF54695">
    <property type="entry name" value="POZ domain"/>
    <property type="match status" value="1"/>
</dbReference>
<dbReference type="EMBL" id="JAEAOA010001311">
    <property type="protein sequence ID" value="KAK3611864.1"/>
    <property type="molecule type" value="Genomic_DNA"/>
</dbReference>
<feature type="compositionally biased region" description="Basic residues" evidence="1">
    <location>
        <begin position="231"/>
        <end position="243"/>
    </location>
</feature>
<dbReference type="Gene3D" id="3.30.710.10">
    <property type="entry name" value="Potassium Channel Kv1.1, Chain A"/>
    <property type="match status" value="1"/>
</dbReference>
<evidence type="ECO:0000313" key="3">
    <source>
        <dbReference type="EMBL" id="KAK3611864.1"/>
    </source>
</evidence>
<dbReference type="Pfam" id="PF00651">
    <property type="entry name" value="BTB"/>
    <property type="match status" value="1"/>
</dbReference>
<evidence type="ECO:0000256" key="1">
    <source>
        <dbReference type="SAM" id="MobiDB-lite"/>
    </source>
</evidence>
<organism evidence="3 4">
    <name type="scientific">Potamilus streckersoni</name>
    <dbReference type="NCBI Taxonomy" id="2493646"/>
    <lineage>
        <taxon>Eukaryota</taxon>
        <taxon>Metazoa</taxon>
        <taxon>Spiralia</taxon>
        <taxon>Lophotrochozoa</taxon>
        <taxon>Mollusca</taxon>
        <taxon>Bivalvia</taxon>
        <taxon>Autobranchia</taxon>
        <taxon>Heteroconchia</taxon>
        <taxon>Palaeoheterodonta</taxon>
        <taxon>Unionida</taxon>
        <taxon>Unionoidea</taxon>
        <taxon>Unionidae</taxon>
        <taxon>Ambleminae</taxon>
        <taxon>Lampsilini</taxon>
        <taxon>Potamilus</taxon>
    </lineage>
</organism>
<evidence type="ECO:0000313" key="4">
    <source>
        <dbReference type="Proteomes" id="UP001195483"/>
    </source>
</evidence>
<feature type="region of interest" description="Disordered" evidence="1">
    <location>
        <begin position="211"/>
        <end position="291"/>
    </location>
</feature>
<keyword evidence="4" id="KW-1185">Reference proteome</keyword>